<dbReference type="CDD" id="cd04184">
    <property type="entry name" value="GT2_RfbC_Mx_like"/>
    <property type="match status" value="1"/>
</dbReference>
<dbReference type="SUPFAM" id="SSF53448">
    <property type="entry name" value="Nucleotide-diphospho-sugar transferases"/>
    <property type="match status" value="2"/>
</dbReference>
<dbReference type="EMBL" id="CBHH010000052">
    <property type="protein sequence ID" value="CDD57796.1"/>
    <property type="molecule type" value="Genomic_DNA"/>
</dbReference>
<dbReference type="PANTHER" id="PTHR22916:SF3">
    <property type="entry name" value="UDP-GLCNAC:BETAGAL BETA-1,3-N-ACETYLGLUCOSAMINYLTRANSFERASE-LIKE PROTEIN 1"/>
    <property type="match status" value="1"/>
</dbReference>
<accession>R7B1Y1</accession>
<dbReference type="Gene3D" id="3.90.550.10">
    <property type="entry name" value="Spore Coat Polysaccharide Biosynthesis Protein SpsA, Chain A"/>
    <property type="match status" value="2"/>
</dbReference>
<protein>
    <recommendedName>
        <fullName evidence="1">Glycosyltransferase 2-like domain-containing protein</fullName>
    </recommendedName>
</protein>
<evidence type="ECO:0000313" key="3">
    <source>
        <dbReference type="Proteomes" id="UP000018141"/>
    </source>
</evidence>
<evidence type="ECO:0000259" key="1">
    <source>
        <dbReference type="Pfam" id="PF00535"/>
    </source>
</evidence>
<feature type="domain" description="Glycosyltransferase 2-like" evidence="1">
    <location>
        <begin position="64"/>
        <end position="225"/>
    </location>
</feature>
<sequence>MSRHVFRKGMAYFRKNGFKKAVKRTIYFFTEKRSYEKLLAYTNPTPEELNRQREEKFIHEPKVSILIPMYNTPLQFFKELIDCVQAQTYSNWELCLADGTGSVSEAGEYAVQCMAKDSRIVYKMLDSNDGISENTNRALEMATGEFIALMDHDDVITPDALYHLVKAVNEDAMADSVYSDEDKMDMDGRKLFEPHFKPDFNIDYLRSCNYICHMFMTRTSIAREVGGFRKPFDGAQDFDFIFRCTEKSRHVAHVPRVIYHWRCHVNSTAAVPESKMYAYHAGVKSINEHCQRAGIPMTGELGTSYGYYRDVPVLDRKPSVDIIIHGDAAKAEQCIQCTKKLTYSNLSVMMCGGDAASVNRAVASAAADYVLLLDSRITSLSEDLVEQLMGYVQRKDVAMAAARTSNLEDKIYHAFLVMGIDKSFGYAFHQLDKGNNGYFMRINAPQDVSGVDITCTLIRRADYMAAGQLDESMPTEYAAADLCLKVAQLNDEGSRDSQADEGEDAKTPQMWRDMHKIVYVPYAEAVINASVEPEWHIDEEDEKFNKKWSSVLRQTDRYYNRNLTKRDTNFTILSSMELKNEDL</sequence>
<gene>
    <name evidence="2" type="ORF">BN656_01809</name>
</gene>
<dbReference type="GO" id="GO:0016758">
    <property type="term" value="F:hexosyltransferase activity"/>
    <property type="evidence" value="ECO:0007669"/>
    <property type="project" value="UniProtKB-ARBA"/>
</dbReference>
<dbReference type="AlphaFoldDB" id="R7B1Y1"/>
<organism evidence="2 3">
    <name type="scientific">Bacteroides pectinophilus CAG:437</name>
    <dbReference type="NCBI Taxonomy" id="1263051"/>
    <lineage>
        <taxon>Bacteria</taxon>
        <taxon>Bacillati</taxon>
        <taxon>Bacillota</taxon>
        <taxon>Clostridia</taxon>
        <taxon>Eubacteriales</taxon>
    </lineage>
</organism>
<dbReference type="PANTHER" id="PTHR22916">
    <property type="entry name" value="GLYCOSYLTRANSFERASE"/>
    <property type="match status" value="1"/>
</dbReference>
<proteinExistence type="predicted"/>
<dbReference type="Proteomes" id="UP000018141">
    <property type="component" value="Unassembled WGS sequence"/>
</dbReference>
<dbReference type="Pfam" id="PF00535">
    <property type="entry name" value="Glycos_transf_2"/>
    <property type="match status" value="1"/>
</dbReference>
<evidence type="ECO:0000313" key="2">
    <source>
        <dbReference type="EMBL" id="CDD57796.1"/>
    </source>
</evidence>
<reference evidence="2" key="1">
    <citation type="submission" date="2012-11" db="EMBL/GenBank/DDBJ databases">
        <title>Dependencies among metagenomic species, viruses, plasmids and units of genetic variation.</title>
        <authorList>
            <person name="Nielsen H.B."/>
            <person name="Almeida M."/>
            <person name="Juncker A.S."/>
            <person name="Rasmussen S."/>
            <person name="Li J."/>
            <person name="Sunagawa S."/>
            <person name="Plichta D."/>
            <person name="Gautier L."/>
            <person name="Le Chatelier E."/>
            <person name="Peletier E."/>
            <person name="Bonde I."/>
            <person name="Nielsen T."/>
            <person name="Manichanh C."/>
            <person name="Arumugam M."/>
            <person name="Batto J."/>
            <person name="Santos M.B.Q.D."/>
            <person name="Blom N."/>
            <person name="Borruel N."/>
            <person name="Burgdorf K.S."/>
            <person name="Boumezbeur F."/>
            <person name="Casellas F."/>
            <person name="Dore J."/>
            <person name="Guarner F."/>
            <person name="Hansen T."/>
            <person name="Hildebrand F."/>
            <person name="Kaas R.S."/>
            <person name="Kennedy S."/>
            <person name="Kristiansen K."/>
            <person name="Kultima J.R."/>
            <person name="Leonard P."/>
            <person name="Levenez F."/>
            <person name="Lund O."/>
            <person name="Moumen B."/>
            <person name="Le Paslier D."/>
            <person name="Pons N."/>
            <person name="Pedersen O."/>
            <person name="Prifti E."/>
            <person name="Qin J."/>
            <person name="Raes J."/>
            <person name="Tap J."/>
            <person name="Tims S."/>
            <person name="Ussery D.W."/>
            <person name="Yamada T."/>
            <person name="MetaHit consortium"/>
            <person name="Renault P."/>
            <person name="Sicheritz-Ponten T."/>
            <person name="Bork P."/>
            <person name="Wang J."/>
            <person name="Brunak S."/>
            <person name="Ehrlich S.D."/>
        </authorList>
    </citation>
    <scope>NUCLEOTIDE SEQUENCE [LARGE SCALE GENOMIC DNA]</scope>
</reference>
<dbReference type="InterPro" id="IPR029044">
    <property type="entry name" value="Nucleotide-diphossugar_trans"/>
</dbReference>
<name>R7B1Y1_9FIRM</name>
<dbReference type="InterPro" id="IPR001173">
    <property type="entry name" value="Glyco_trans_2-like"/>
</dbReference>
<comment type="caution">
    <text evidence="2">The sequence shown here is derived from an EMBL/GenBank/DDBJ whole genome shotgun (WGS) entry which is preliminary data.</text>
</comment>